<organism evidence="1 2">
    <name type="scientific">Lactobacillus corticis</name>
    <dbReference type="NCBI Taxonomy" id="2201249"/>
    <lineage>
        <taxon>Bacteria</taxon>
        <taxon>Bacillati</taxon>
        <taxon>Bacillota</taxon>
        <taxon>Bacilli</taxon>
        <taxon>Lactobacillales</taxon>
        <taxon>Lactobacillaceae</taxon>
        <taxon>Lactobacillus</taxon>
    </lineage>
</organism>
<accession>A0A916VIH6</accession>
<proteinExistence type="predicted"/>
<comment type="caution">
    <text evidence="1">The sequence shown here is derived from an EMBL/GenBank/DDBJ whole genome shotgun (WGS) entry which is preliminary data.</text>
</comment>
<dbReference type="AlphaFoldDB" id="A0A916VIH6"/>
<dbReference type="InterPro" id="IPR023398">
    <property type="entry name" value="TIF_eIF4e-like"/>
</dbReference>
<name>A0A916VIH6_9LACO</name>
<dbReference type="Proteomes" id="UP000677218">
    <property type="component" value="Unassembled WGS sequence"/>
</dbReference>
<dbReference type="SUPFAM" id="SSF55418">
    <property type="entry name" value="eIF4e-like"/>
    <property type="match status" value="1"/>
</dbReference>
<protein>
    <submittedName>
        <fullName evidence="1">Uncharacterized protein</fullName>
    </submittedName>
</protein>
<keyword evidence="2" id="KW-1185">Reference proteome</keyword>
<sequence>MRIINNVFWIYYLSDKDPQFDPNKVGKWMYFFSDRNFMEKMCKEAIEEGIVQECKHSNANDGVSCFYLNDDDFEGHKKVISFFLKNKLIRKTKTGRLYNISFKHDEQTEAGDYGKNYHSDIKLNQFIDLETGGWK</sequence>
<reference evidence="1" key="1">
    <citation type="submission" date="2020-08" db="EMBL/GenBank/DDBJ databases">
        <title>Taxonomic study for Lactobacillus species isolated from hardwood bark.</title>
        <authorList>
            <person name="Tohno M."/>
            <person name="Tanizawa Y."/>
        </authorList>
    </citation>
    <scope>NUCLEOTIDE SEQUENCE</scope>
    <source>
        <strain evidence="1">B40</strain>
    </source>
</reference>
<dbReference type="EMBL" id="BMAY01000009">
    <property type="protein sequence ID" value="GFZ27390.1"/>
    <property type="molecule type" value="Genomic_DNA"/>
</dbReference>
<gene>
    <name evidence="1" type="ORF">LCB40_12700</name>
</gene>
<evidence type="ECO:0000313" key="1">
    <source>
        <dbReference type="EMBL" id="GFZ27390.1"/>
    </source>
</evidence>
<evidence type="ECO:0000313" key="2">
    <source>
        <dbReference type="Proteomes" id="UP000677218"/>
    </source>
</evidence>